<gene>
    <name evidence="1" type="ORF">QG37_04233</name>
</gene>
<organism evidence="1 2">
    <name type="scientific">Candidozyma auris</name>
    <name type="common">Yeast</name>
    <name type="synonym">Candida auris</name>
    <dbReference type="NCBI Taxonomy" id="498019"/>
    <lineage>
        <taxon>Eukaryota</taxon>
        <taxon>Fungi</taxon>
        <taxon>Dikarya</taxon>
        <taxon>Ascomycota</taxon>
        <taxon>Saccharomycotina</taxon>
        <taxon>Pichiomycetes</taxon>
        <taxon>Metschnikowiaceae</taxon>
        <taxon>Candidozyma</taxon>
    </lineage>
</organism>
<evidence type="ECO:0000313" key="1">
    <source>
        <dbReference type="EMBL" id="KND98889.1"/>
    </source>
</evidence>
<dbReference type="AlphaFoldDB" id="A0A0L0NXY6"/>
<accession>A0A0L0NXY6</accession>
<protein>
    <submittedName>
        <fullName evidence="1">Uncharacterized protein</fullName>
    </submittedName>
</protein>
<proteinExistence type="predicted"/>
<comment type="caution">
    <text evidence="1">The sequence shown here is derived from an EMBL/GenBank/DDBJ whole genome shotgun (WGS) entry which is preliminary data.</text>
</comment>
<dbReference type="VEuPathDB" id="FungiDB:QG37_04233"/>
<evidence type="ECO:0000313" key="2">
    <source>
        <dbReference type="Proteomes" id="UP000037122"/>
    </source>
</evidence>
<dbReference type="Proteomes" id="UP000037122">
    <property type="component" value="Unassembled WGS sequence"/>
</dbReference>
<name>A0A0L0NXY6_CANAR</name>
<dbReference type="EMBL" id="LGST01000029">
    <property type="protein sequence ID" value="KND98889.1"/>
    <property type="molecule type" value="Genomic_DNA"/>
</dbReference>
<reference evidence="2" key="1">
    <citation type="journal article" date="2015" name="BMC Genomics">
        <title>Draft genome of a commonly misdiagnosed multidrug resistant pathogen Candida auris.</title>
        <authorList>
            <person name="Chatterjee S."/>
            <person name="Alampalli S.V."/>
            <person name="Nageshan R.K."/>
            <person name="Chettiar S.T."/>
            <person name="Joshi S."/>
            <person name="Tatu U.S."/>
        </authorList>
    </citation>
    <scope>NUCLEOTIDE SEQUENCE [LARGE SCALE GENOMIC DNA]</scope>
    <source>
        <strain evidence="2">6684</strain>
    </source>
</reference>
<sequence>MPLWEHTEHSRLGNILAKFRETPTHYGKQKLVIFFSALSTIPWNLGPAGAKKRLELWLQTSLHGKTLQGHFEPATLPQIT</sequence>